<proteinExistence type="predicted"/>
<dbReference type="AlphaFoldDB" id="A0A7S1XF56"/>
<feature type="coiled-coil region" evidence="1">
    <location>
        <begin position="68"/>
        <end position="102"/>
    </location>
</feature>
<evidence type="ECO:0000256" key="3">
    <source>
        <dbReference type="SAM" id="Phobius"/>
    </source>
</evidence>
<protein>
    <submittedName>
        <fullName evidence="4">Uncharacterized protein</fullName>
    </submittedName>
</protein>
<sequence length="250" mass="27935">MPDPTLVFLGMVGAFLVLYIVEPELLKNWVSRIVLAPLMFVVSTASVFWRKQAADVPHSGFSPFKVVLTEAERDIRRREEEVHRAEMRLAESERKLESIRQTLEARVSQGKDLAKDSSQARKGVEKTESRNSLQVLPIGSDTEAMQARREIEALHSHAAGDYGRHTKELRRKALLGESSSVAEVPLPAKKASEVNNKIQSSTEMKSFMFALIPRFAKRKQSQSFLIGRRNRRGESATRAQPGARVTPGGA</sequence>
<keyword evidence="3" id="KW-0472">Membrane</keyword>
<feature type="transmembrane region" description="Helical" evidence="3">
    <location>
        <begin position="29"/>
        <end position="49"/>
    </location>
</feature>
<feature type="compositionally biased region" description="Basic and acidic residues" evidence="2">
    <location>
        <begin position="112"/>
        <end position="129"/>
    </location>
</feature>
<feature type="transmembrane region" description="Helical" evidence="3">
    <location>
        <begin position="6"/>
        <end position="22"/>
    </location>
</feature>
<feature type="region of interest" description="Disordered" evidence="2">
    <location>
        <begin position="221"/>
        <end position="250"/>
    </location>
</feature>
<evidence type="ECO:0000313" key="4">
    <source>
        <dbReference type="EMBL" id="CAD9234071.1"/>
    </source>
</evidence>
<dbReference type="EMBL" id="HBGH01011088">
    <property type="protein sequence ID" value="CAD9234071.1"/>
    <property type="molecule type" value="Transcribed_RNA"/>
</dbReference>
<name>A0A7S1XF56_9RHOD</name>
<evidence type="ECO:0000256" key="1">
    <source>
        <dbReference type="SAM" id="Coils"/>
    </source>
</evidence>
<feature type="region of interest" description="Disordered" evidence="2">
    <location>
        <begin position="107"/>
        <end position="135"/>
    </location>
</feature>
<accession>A0A7S1XF56</accession>
<keyword evidence="3" id="KW-0812">Transmembrane</keyword>
<keyword evidence="1" id="KW-0175">Coiled coil</keyword>
<organism evidence="4">
    <name type="scientific">Compsopogon caeruleus</name>
    <dbReference type="NCBI Taxonomy" id="31354"/>
    <lineage>
        <taxon>Eukaryota</taxon>
        <taxon>Rhodophyta</taxon>
        <taxon>Compsopogonophyceae</taxon>
        <taxon>Compsopogonales</taxon>
        <taxon>Compsopogonaceae</taxon>
        <taxon>Compsopogon</taxon>
    </lineage>
</organism>
<evidence type="ECO:0000256" key="2">
    <source>
        <dbReference type="SAM" id="MobiDB-lite"/>
    </source>
</evidence>
<gene>
    <name evidence="4" type="ORF">CCAE0312_LOCUS6159</name>
</gene>
<reference evidence="4" key="1">
    <citation type="submission" date="2021-01" db="EMBL/GenBank/DDBJ databases">
        <authorList>
            <person name="Corre E."/>
            <person name="Pelletier E."/>
            <person name="Niang G."/>
            <person name="Scheremetjew M."/>
            <person name="Finn R."/>
            <person name="Kale V."/>
            <person name="Holt S."/>
            <person name="Cochrane G."/>
            <person name="Meng A."/>
            <person name="Brown T."/>
            <person name="Cohen L."/>
        </authorList>
    </citation>
    <scope>NUCLEOTIDE SEQUENCE</scope>
    <source>
        <strain evidence="4">SAG 36.94</strain>
    </source>
</reference>
<keyword evidence="3" id="KW-1133">Transmembrane helix</keyword>